<proteinExistence type="predicted"/>
<protein>
    <recommendedName>
        <fullName evidence="1">NB-ARC domain-containing protein</fullName>
    </recommendedName>
</protein>
<dbReference type="PANTHER" id="PTHR33463">
    <property type="entry name" value="NB-ARC DOMAIN-CONTAINING PROTEIN-RELATED"/>
    <property type="match status" value="1"/>
</dbReference>
<organism evidence="2 3">
    <name type="scientific">Thalictrum thalictroides</name>
    <name type="common">Rue-anemone</name>
    <name type="synonym">Anemone thalictroides</name>
    <dbReference type="NCBI Taxonomy" id="46969"/>
    <lineage>
        <taxon>Eukaryota</taxon>
        <taxon>Viridiplantae</taxon>
        <taxon>Streptophyta</taxon>
        <taxon>Embryophyta</taxon>
        <taxon>Tracheophyta</taxon>
        <taxon>Spermatophyta</taxon>
        <taxon>Magnoliopsida</taxon>
        <taxon>Ranunculales</taxon>
        <taxon>Ranunculaceae</taxon>
        <taxon>Thalictroideae</taxon>
        <taxon>Thalictrum</taxon>
    </lineage>
</organism>
<reference evidence="2 3" key="1">
    <citation type="submission" date="2020-06" db="EMBL/GenBank/DDBJ databases">
        <title>Transcriptomic and genomic resources for Thalictrum thalictroides and T. hernandezii: Facilitating candidate gene discovery in an emerging model plant lineage.</title>
        <authorList>
            <person name="Arias T."/>
            <person name="Riano-Pachon D.M."/>
            <person name="Di Stilio V.S."/>
        </authorList>
    </citation>
    <scope>NUCLEOTIDE SEQUENCE [LARGE SCALE GENOMIC DNA]</scope>
    <source>
        <strain evidence="3">cv. WT478/WT964</strain>
        <tissue evidence="2">Leaves</tissue>
    </source>
</reference>
<comment type="caution">
    <text evidence="2">The sequence shown here is derived from an EMBL/GenBank/DDBJ whole genome shotgun (WGS) entry which is preliminary data.</text>
</comment>
<dbReference type="InterPro" id="IPR002182">
    <property type="entry name" value="NB-ARC"/>
</dbReference>
<dbReference type="PANTHER" id="PTHR33463:SF209">
    <property type="entry name" value="DISEASE RESISTANCE PROTEIN RPS2-LIKE"/>
    <property type="match status" value="1"/>
</dbReference>
<gene>
    <name evidence="2" type="ORF">FRX31_009078</name>
</gene>
<accession>A0A7J6WV92</accession>
<sequence length="430" mass="49103">MVLMHELLDQSGARIEQILSSLKQDLPELELEHYATRLQEILETFQKMCESLQPVHHLFKGLDLESIPELRISSQVLLHLLLTNSQGSEEEGELVEAVSSNNGRLELSVQQMVIEAPKYEYQGILLPSQLMHMETIWDWLNNDRVGTIVIEGEAGMGKTWMARQLKDRAITANLFDVVIWMDPNQETLLEAQEHIVDQLGLSITREPGEERYDKKDLMREVALSLGKKSYLLIINNFTFCGLDLGDFGFSEPWQQNVSSKVLISGPEFYIEPIEKDKICRVELLDKNEAWLLFLGITGLDLDSPYVLEIAQPLVSSFEGVPSVIVSREGDVAELTNRVCNFLNSGNMEVIECLRFCSSLTAEDRIEVKDFIPWWIVEVFDDIFSLEEAYEKAHHTLQELIDGQILERNETQMWVKTLVPCLTLTFSKAVL</sequence>
<evidence type="ECO:0000313" key="2">
    <source>
        <dbReference type="EMBL" id="KAF5201334.1"/>
    </source>
</evidence>
<evidence type="ECO:0000259" key="1">
    <source>
        <dbReference type="Pfam" id="PF00931"/>
    </source>
</evidence>
<dbReference type="OrthoDB" id="664960at2759"/>
<dbReference type="InterPro" id="IPR050905">
    <property type="entry name" value="Plant_NBS-LRR"/>
</dbReference>
<name>A0A7J6WV92_THATH</name>
<dbReference type="Pfam" id="PF00931">
    <property type="entry name" value="NB-ARC"/>
    <property type="match status" value="1"/>
</dbReference>
<dbReference type="SUPFAM" id="SSF52540">
    <property type="entry name" value="P-loop containing nucleoside triphosphate hydrolases"/>
    <property type="match status" value="1"/>
</dbReference>
<dbReference type="Gene3D" id="3.40.50.300">
    <property type="entry name" value="P-loop containing nucleotide triphosphate hydrolases"/>
    <property type="match status" value="1"/>
</dbReference>
<keyword evidence="3" id="KW-1185">Reference proteome</keyword>
<dbReference type="AlphaFoldDB" id="A0A7J6WV92"/>
<dbReference type="InterPro" id="IPR027417">
    <property type="entry name" value="P-loop_NTPase"/>
</dbReference>
<evidence type="ECO:0000313" key="3">
    <source>
        <dbReference type="Proteomes" id="UP000554482"/>
    </source>
</evidence>
<dbReference type="GO" id="GO:0043531">
    <property type="term" value="F:ADP binding"/>
    <property type="evidence" value="ECO:0007669"/>
    <property type="project" value="InterPro"/>
</dbReference>
<feature type="domain" description="NB-ARC" evidence="1">
    <location>
        <begin position="132"/>
        <end position="293"/>
    </location>
</feature>
<dbReference type="Proteomes" id="UP000554482">
    <property type="component" value="Unassembled WGS sequence"/>
</dbReference>
<dbReference type="EMBL" id="JABWDY010009551">
    <property type="protein sequence ID" value="KAF5201334.1"/>
    <property type="molecule type" value="Genomic_DNA"/>
</dbReference>